<gene>
    <name evidence="3" type="primary">LOC113515274</name>
</gene>
<organism evidence="2 3">
    <name type="scientific">Galleria mellonella</name>
    <name type="common">Greater wax moth</name>
    <dbReference type="NCBI Taxonomy" id="7137"/>
    <lineage>
        <taxon>Eukaryota</taxon>
        <taxon>Metazoa</taxon>
        <taxon>Ecdysozoa</taxon>
        <taxon>Arthropoda</taxon>
        <taxon>Hexapoda</taxon>
        <taxon>Insecta</taxon>
        <taxon>Pterygota</taxon>
        <taxon>Neoptera</taxon>
        <taxon>Endopterygota</taxon>
        <taxon>Lepidoptera</taxon>
        <taxon>Glossata</taxon>
        <taxon>Ditrysia</taxon>
        <taxon>Pyraloidea</taxon>
        <taxon>Pyralidae</taxon>
        <taxon>Galleriinae</taxon>
        <taxon>Galleria</taxon>
    </lineage>
</organism>
<dbReference type="Proteomes" id="UP001652740">
    <property type="component" value="Unplaced"/>
</dbReference>
<evidence type="ECO:0000313" key="2">
    <source>
        <dbReference type="Proteomes" id="UP001652740"/>
    </source>
</evidence>
<dbReference type="GeneID" id="113515274"/>
<protein>
    <submittedName>
        <fullName evidence="3">Uncharacterized protein LOC113515274</fullName>
    </submittedName>
</protein>
<keyword evidence="1" id="KW-0472">Membrane</keyword>
<feature type="transmembrane region" description="Helical" evidence="1">
    <location>
        <begin position="112"/>
        <end position="134"/>
    </location>
</feature>
<dbReference type="RefSeq" id="XP_052757090.1">
    <property type="nucleotide sequence ID" value="XM_052901130.1"/>
</dbReference>
<keyword evidence="1" id="KW-0812">Transmembrane</keyword>
<name>A0ABM3N0W2_GALME</name>
<accession>A0ABM3N0W2</accession>
<evidence type="ECO:0000256" key="1">
    <source>
        <dbReference type="SAM" id="Phobius"/>
    </source>
</evidence>
<sequence length="157" mass="17839">MADQEVEEGQPINFGQVIGQKLTESIQSMDLLTVLQKMVAVSPEDEESEEVREKLKNILKRLDSMSDEEREVFTKQVKDGLASKLSMKLQDPNVFNTEGLEDAIKEAIVNKLILVGVGGLILIIVLVFFGYKLYKSIKDKEKKKEEKKKAKQLKKKK</sequence>
<keyword evidence="1" id="KW-1133">Transmembrane helix</keyword>
<proteinExistence type="predicted"/>
<reference evidence="3" key="1">
    <citation type="submission" date="2025-08" db="UniProtKB">
        <authorList>
            <consortium name="RefSeq"/>
        </authorList>
    </citation>
    <scope>IDENTIFICATION</scope>
    <source>
        <tissue evidence="3">Whole larvae</tissue>
    </source>
</reference>
<keyword evidence="2" id="KW-1185">Reference proteome</keyword>
<evidence type="ECO:0000313" key="3">
    <source>
        <dbReference type="RefSeq" id="XP_052757090.1"/>
    </source>
</evidence>